<dbReference type="Proteomes" id="UP000703661">
    <property type="component" value="Unassembled WGS sequence"/>
</dbReference>
<keyword evidence="2" id="KW-1185">Reference proteome</keyword>
<protein>
    <submittedName>
        <fullName evidence="1">Uncharacterized protein</fullName>
    </submittedName>
</protein>
<dbReference type="InterPro" id="IPR025533">
    <property type="entry name" value="DUF4419"/>
</dbReference>
<accession>A0A9P6T3K0</accession>
<dbReference type="PANTHER" id="PTHR31252">
    <property type="entry name" value="DUF4419 DOMAIN-CONTAINING PROTEIN"/>
    <property type="match status" value="1"/>
</dbReference>
<dbReference type="AlphaFoldDB" id="A0A9P6T3K0"/>
<feature type="non-terminal residue" evidence="1">
    <location>
        <position position="314"/>
    </location>
</feature>
<proteinExistence type="predicted"/>
<dbReference type="Pfam" id="PF14388">
    <property type="entry name" value="DUF4419"/>
    <property type="match status" value="2"/>
</dbReference>
<reference evidence="1" key="1">
    <citation type="journal article" date="2020" name="Fungal Divers.">
        <title>Resolving the Mortierellaceae phylogeny through synthesis of multi-gene phylogenetics and phylogenomics.</title>
        <authorList>
            <person name="Vandepol N."/>
            <person name="Liber J."/>
            <person name="Desiro A."/>
            <person name="Na H."/>
            <person name="Kennedy M."/>
            <person name="Barry K."/>
            <person name="Grigoriev I.V."/>
            <person name="Miller A.N."/>
            <person name="O'Donnell K."/>
            <person name="Stajich J.E."/>
            <person name="Bonito G."/>
        </authorList>
    </citation>
    <scope>NUCLEOTIDE SEQUENCE</scope>
    <source>
        <strain evidence="1">NRRL 2769</strain>
    </source>
</reference>
<gene>
    <name evidence="1" type="ORF">BGZ80_011680</name>
</gene>
<evidence type="ECO:0000313" key="1">
    <source>
        <dbReference type="EMBL" id="KAG0022604.1"/>
    </source>
</evidence>
<dbReference type="EMBL" id="JAAAID010000097">
    <property type="protein sequence ID" value="KAG0022604.1"/>
    <property type="molecule type" value="Genomic_DNA"/>
</dbReference>
<comment type="caution">
    <text evidence="1">The sequence shown here is derived from an EMBL/GenBank/DDBJ whole genome shotgun (WGS) entry which is preliminary data.</text>
</comment>
<dbReference type="PANTHER" id="PTHR31252:SF11">
    <property type="entry name" value="DUF4419 DOMAIN-CONTAINING PROTEIN"/>
    <property type="match status" value="1"/>
</dbReference>
<evidence type="ECO:0000313" key="2">
    <source>
        <dbReference type="Proteomes" id="UP000703661"/>
    </source>
</evidence>
<name>A0A9P6T3K0_9FUNG</name>
<sequence>MPVTFAPSKVPAESFNKYQPNVELLSQESLFKGACYDQYNRSDEILQSSFQGLYDIAPKSNGFVHTVTEAYNWHRALIIRPDDVWIAILVQFNFFVNGNAELLRSQFVSHEGQKTLEVQESGNRHTVDFGKMAKDMTAEIDRNIVDPSLREWILPDFTTTTDNDIIGSSLSDMATLFAAEFFSKHASEAQDLGNGARHYDNEAQFGLVLGGASYHRVYNDLIPHGYAEVNVVINDNGTEIPSMMIAGHVGSHISSSEDKELSSTGMRDTVRPASGWWIFTTLSGEKTQASAHCLRAWKAGNVKKVSKVILGKHD</sequence>
<organism evidence="1 2">
    <name type="scientific">Entomortierella chlamydospora</name>
    <dbReference type="NCBI Taxonomy" id="101097"/>
    <lineage>
        <taxon>Eukaryota</taxon>
        <taxon>Fungi</taxon>
        <taxon>Fungi incertae sedis</taxon>
        <taxon>Mucoromycota</taxon>
        <taxon>Mortierellomycotina</taxon>
        <taxon>Mortierellomycetes</taxon>
        <taxon>Mortierellales</taxon>
        <taxon>Mortierellaceae</taxon>
        <taxon>Entomortierella</taxon>
    </lineage>
</organism>